<dbReference type="InterPro" id="IPR001279">
    <property type="entry name" value="Metallo-B-lactamas"/>
</dbReference>
<dbReference type="PROSITE" id="PS51257">
    <property type="entry name" value="PROKAR_LIPOPROTEIN"/>
    <property type="match status" value="1"/>
</dbReference>
<organism evidence="2 3">
    <name type="scientific">Candidatus Cryptobacteroides merdigallinarum</name>
    <dbReference type="NCBI Taxonomy" id="2840770"/>
    <lineage>
        <taxon>Bacteria</taxon>
        <taxon>Pseudomonadati</taxon>
        <taxon>Bacteroidota</taxon>
        <taxon>Bacteroidia</taxon>
        <taxon>Bacteroidales</taxon>
        <taxon>Candidatus Cryptobacteroides</taxon>
    </lineage>
</organism>
<feature type="domain" description="Metallo-beta-lactamase" evidence="1">
    <location>
        <begin position="54"/>
        <end position="132"/>
    </location>
</feature>
<proteinExistence type="predicted"/>
<reference evidence="2" key="2">
    <citation type="journal article" date="2021" name="PeerJ">
        <title>Extensive microbial diversity within the chicken gut microbiome revealed by metagenomics and culture.</title>
        <authorList>
            <person name="Gilroy R."/>
            <person name="Ravi A."/>
            <person name="Getino M."/>
            <person name="Pursley I."/>
            <person name="Horton D.L."/>
            <person name="Alikhan N.F."/>
            <person name="Baker D."/>
            <person name="Gharbi K."/>
            <person name="Hall N."/>
            <person name="Watson M."/>
            <person name="Adriaenssens E.M."/>
            <person name="Foster-Nyarko E."/>
            <person name="Jarju S."/>
            <person name="Secka A."/>
            <person name="Antonio M."/>
            <person name="Oren A."/>
            <person name="Chaudhuri R.R."/>
            <person name="La Ragione R."/>
            <person name="Hildebrand F."/>
            <person name="Pallen M.J."/>
        </authorList>
    </citation>
    <scope>NUCLEOTIDE SEQUENCE</scope>
    <source>
        <strain evidence="2">20514</strain>
    </source>
</reference>
<name>A0A9D9EKJ1_9BACT</name>
<dbReference type="InterPro" id="IPR036866">
    <property type="entry name" value="RibonucZ/Hydroxyglut_hydro"/>
</dbReference>
<evidence type="ECO:0000259" key="1">
    <source>
        <dbReference type="Pfam" id="PF00753"/>
    </source>
</evidence>
<dbReference type="AlphaFoldDB" id="A0A9D9EKJ1"/>
<accession>A0A9D9EKJ1</accession>
<dbReference type="PANTHER" id="PTHR30619">
    <property type="entry name" value="DNA INTERNALIZATION/COMPETENCE PROTEIN COMEC/REC2"/>
    <property type="match status" value="1"/>
</dbReference>
<dbReference type="Gene3D" id="3.60.15.10">
    <property type="entry name" value="Ribonuclease Z/Hydroxyacylglutathione hydrolase-like"/>
    <property type="match status" value="1"/>
</dbReference>
<protein>
    <recommendedName>
        <fullName evidence="1">Metallo-beta-lactamase domain-containing protein</fullName>
    </recommendedName>
</protein>
<evidence type="ECO:0000313" key="3">
    <source>
        <dbReference type="Proteomes" id="UP000810252"/>
    </source>
</evidence>
<dbReference type="InterPro" id="IPR052159">
    <property type="entry name" value="Competence_DNA_uptake"/>
</dbReference>
<dbReference type="SUPFAM" id="SSF56281">
    <property type="entry name" value="Metallo-hydrolase/oxidoreductase"/>
    <property type="match status" value="1"/>
</dbReference>
<dbReference type="Proteomes" id="UP000810252">
    <property type="component" value="Unassembled WGS sequence"/>
</dbReference>
<comment type="caution">
    <text evidence="2">The sequence shown here is derived from an EMBL/GenBank/DDBJ whole genome shotgun (WGS) entry which is preliminary data.</text>
</comment>
<reference evidence="2" key="1">
    <citation type="submission" date="2020-10" db="EMBL/GenBank/DDBJ databases">
        <authorList>
            <person name="Gilroy R."/>
        </authorList>
    </citation>
    <scope>NUCLEOTIDE SEQUENCE</scope>
    <source>
        <strain evidence="2">20514</strain>
    </source>
</reference>
<dbReference type="PANTHER" id="PTHR30619:SF1">
    <property type="entry name" value="RECOMBINATION PROTEIN 2"/>
    <property type="match status" value="1"/>
</dbReference>
<gene>
    <name evidence="2" type="ORF">IAC29_03285</name>
</gene>
<sequence>MKGMNMFFTLLLMTFLSSGCNRVEPLPDEPPVEKSFVADWQEGWLDIHQISTGRGNVAWLVFPDGTTMLVDMGDLGEDNYQQEIMNPKPSASKSPAEWVARYIEHFSQPLENGTDIDYAFITHFHGDHIGSFDNTAISSPGVSYKLHGITHLAQLVDIGKVVDRGWPGYNWPSAEQVSSSNGGLGNYTSFMKLRSENGKTNEKFIVGSDSQFPLKYDAASWQEFSVRNVAGNLDVWTGSGTGTSHISFDTTDENEFSCAIRITYGDFSWYTGGDIKSALTEDAVAKACGPTDVVVCNHHAYKDAMHNSFVRQMQARAYVIPVWDYYHPEAEPLRWMLSTDLYPGDRMVFAAGLVDSNRIRLGENGEQIKPAGHVMIRVYEGGDTWQVFVLN</sequence>
<dbReference type="EMBL" id="JADIMQ010000048">
    <property type="protein sequence ID" value="MBO8448280.1"/>
    <property type="molecule type" value="Genomic_DNA"/>
</dbReference>
<feature type="non-terminal residue" evidence="2">
    <location>
        <position position="391"/>
    </location>
</feature>
<dbReference type="Pfam" id="PF00753">
    <property type="entry name" value="Lactamase_B"/>
    <property type="match status" value="1"/>
</dbReference>
<evidence type="ECO:0000313" key="2">
    <source>
        <dbReference type="EMBL" id="MBO8448280.1"/>
    </source>
</evidence>